<sequence>MLKYYILFPKGGDISVEENRYHILKDVVHLIVFALLCDCLASSFHI</sequence>
<dbReference type="STRING" id="29524.SAMN02745171_00525"/>
<proteinExistence type="predicted"/>
<organism evidence="1 2">
    <name type="scientific">Porphyromonas circumdentaria</name>
    <dbReference type="NCBI Taxonomy" id="29524"/>
    <lineage>
        <taxon>Bacteria</taxon>
        <taxon>Pseudomonadati</taxon>
        <taxon>Bacteroidota</taxon>
        <taxon>Bacteroidia</taxon>
        <taxon>Bacteroidales</taxon>
        <taxon>Porphyromonadaceae</taxon>
        <taxon>Porphyromonas</taxon>
    </lineage>
</organism>
<keyword evidence="2" id="KW-1185">Reference proteome</keyword>
<reference evidence="2" key="1">
    <citation type="submission" date="2017-02" db="EMBL/GenBank/DDBJ databases">
        <authorList>
            <person name="Varghese N."/>
            <person name="Submissions S."/>
        </authorList>
    </citation>
    <scope>NUCLEOTIDE SEQUENCE [LARGE SCALE GENOMIC DNA]</scope>
    <source>
        <strain evidence="2">ATCC 51356</strain>
    </source>
</reference>
<protein>
    <submittedName>
        <fullName evidence="1">Uncharacterized protein</fullName>
    </submittedName>
</protein>
<accession>A0A1T4LTN7</accession>
<name>A0A1T4LTN7_9PORP</name>
<evidence type="ECO:0000313" key="2">
    <source>
        <dbReference type="Proteomes" id="UP000190121"/>
    </source>
</evidence>
<dbReference type="AlphaFoldDB" id="A0A1T4LTN7"/>
<gene>
    <name evidence="1" type="ORF">SAMN02745171_00525</name>
</gene>
<dbReference type="EMBL" id="FUXE01000004">
    <property type="protein sequence ID" value="SJZ57991.1"/>
    <property type="molecule type" value="Genomic_DNA"/>
</dbReference>
<evidence type="ECO:0000313" key="1">
    <source>
        <dbReference type="EMBL" id="SJZ57991.1"/>
    </source>
</evidence>
<dbReference type="Proteomes" id="UP000190121">
    <property type="component" value="Unassembled WGS sequence"/>
</dbReference>